<proteinExistence type="predicted"/>
<dbReference type="Gene3D" id="1.10.700.10">
    <property type="entry name" value="Dioxygenase LigAB, LigA subunit"/>
    <property type="match status" value="1"/>
</dbReference>
<organism evidence="1">
    <name type="scientific">Thiolapillus brandeum</name>
    <dbReference type="NCBI Taxonomy" id="1076588"/>
    <lineage>
        <taxon>Bacteria</taxon>
        <taxon>Pseudomonadati</taxon>
        <taxon>Pseudomonadota</taxon>
        <taxon>Gammaproteobacteria</taxon>
        <taxon>Chromatiales</taxon>
        <taxon>Sedimenticolaceae</taxon>
        <taxon>Thiolapillus</taxon>
    </lineage>
</organism>
<dbReference type="InterPro" id="IPR036622">
    <property type="entry name" value="LigA_sf"/>
</dbReference>
<evidence type="ECO:0000313" key="1">
    <source>
        <dbReference type="EMBL" id="HEC05470.1"/>
    </source>
</evidence>
<gene>
    <name evidence="1" type="ORF">ENJ12_01340</name>
</gene>
<dbReference type="AlphaFoldDB" id="A0A831RV74"/>
<comment type="caution">
    <text evidence="1">The sequence shown here is derived from an EMBL/GenBank/DDBJ whole genome shotgun (WGS) entry which is preliminary data.</text>
</comment>
<sequence length="71" mass="8019">MSKLTQLLKRLGAESDLAEAYEKNPQKVMEEAGLSKEEMELLRKGDLEKLEESTGLSSCQKIKSVIKTYDK</sequence>
<accession>A0A831RV74</accession>
<name>A0A831RV74_9GAMM</name>
<dbReference type="EMBL" id="DRLF01000052">
    <property type="protein sequence ID" value="HEC05470.1"/>
    <property type="molecule type" value="Genomic_DNA"/>
</dbReference>
<dbReference type="Proteomes" id="UP000886339">
    <property type="component" value="Unassembled WGS sequence"/>
</dbReference>
<reference evidence="1" key="1">
    <citation type="journal article" date="2020" name="mSystems">
        <title>Genome- and Community-Level Interaction Insights into Carbon Utilization and Element Cycling Functions of Hydrothermarchaeota in Hydrothermal Sediment.</title>
        <authorList>
            <person name="Zhou Z."/>
            <person name="Liu Y."/>
            <person name="Xu W."/>
            <person name="Pan J."/>
            <person name="Luo Z.H."/>
            <person name="Li M."/>
        </authorList>
    </citation>
    <scope>NUCLEOTIDE SEQUENCE [LARGE SCALE GENOMIC DNA]</scope>
    <source>
        <strain evidence="1">HyVt-458</strain>
    </source>
</reference>
<evidence type="ECO:0008006" key="2">
    <source>
        <dbReference type="Google" id="ProtNLM"/>
    </source>
</evidence>
<protein>
    <recommendedName>
        <fullName evidence="2">Extradiol ring-cleavage dioxygenase LigAB LigA subunit domain-containing protein</fullName>
    </recommendedName>
</protein>